<dbReference type="GO" id="GO:0055129">
    <property type="term" value="P:L-proline biosynthetic process"/>
    <property type="evidence" value="ECO:0007669"/>
    <property type="project" value="UniProtKB-UniRule"/>
</dbReference>
<evidence type="ECO:0000256" key="8">
    <source>
        <dbReference type="HAMAP-Rule" id="MF_00456"/>
    </source>
</evidence>
<dbReference type="OrthoDB" id="9804434at2"/>
<evidence type="ECO:0000256" key="7">
    <source>
        <dbReference type="ARBA" id="ARBA00022840"/>
    </source>
</evidence>
<evidence type="ECO:0000256" key="2">
    <source>
        <dbReference type="ARBA" id="ARBA00022605"/>
    </source>
</evidence>
<organism evidence="10 11">
    <name type="scientific">Geodermatophilus telluris</name>
    <dbReference type="NCBI Taxonomy" id="1190417"/>
    <lineage>
        <taxon>Bacteria</taxon>
        <taxon>Bacillati</taxon>
        <taxon>Actinomycetota</taxon>
        <taxon>Actinomycetes</taxon>
        <taxon>Geodermatophilales</taxon>
        <taxon>Geodermatophilaceae</taxon>
        <taxon>Geodermatophilus</taxon>
    </lineage>
</organism>
<dbReference type="SUPFAM" id="SSF53633">
    <property type="entry name" value="Carbamate kinase-like"/>
    <property type="match status" value="1"/>
</dbReference>
<dbReference type="GO" id="GO:0003723">
    <property type="term" value="F:RNA binding"/>
    <property type="evidence" value="ECO:0007669"/>
    <property type="project" value="InterPro"/>
</dbReference>
<dbReference type="FunFam" id="3.40.1160.10:FF:000018">
    <property type="entry name" value="Glutamate 5-kinase"/>
    <property type="match status" value="1"/>
</dbReference>
<feature type="binding site" evidence="8">
    <location>
        <position position="155"/>
    </location>
    <ligand>
        <name>substrate</name>
    </ligand>
</feature>
<dbReference type="InterPro" id="IPR036393">
    <property type="entry name" value="AceGlu_kinase-like_sf"/>
</dbReference>
<keyword evidence="3 8" id="KW-0641">Proline biosynthesis</keyword>
<evidence type="ECO:0000256" key="5">
    <source>
        <dbReference type="ARBA" id="ARBA00022741"/>
    </source>
</evidence>
<dbReference type="Pfam" id="PF01472">
    <property type="entry name" value="PUA"/>
    <property type="match status" value="1"/>
</dbReference>
<dbReference type="Gene3D" id="3.40.1160.10">
    <property type="entry name" value="Acetylglutamate kinase-like"/>
    <property type="match status" value="1"/>
</dbReference>
<dbReference type="PANTHER" id="PTHR43654:SF1">
    <property type="entry name" value="ISOPENTENYL PHOSPHATE KINASE"/>
    <property type="match status" value="1"/>
</dbReference>
<comment type="catalytic activity">
    <reaction evidence="8">
        <text>L-glutamate + ATP = L-glutamyl 5-phosphate + ADP</text>
        <dbReference type="Rhea" id="RHEA:14877"/>
        <dbReference type="ChEBI" id="CHEBI:29985"/>
        <dbReference type="ChEBI" id="CHEBI:30616"/>
        <dbReference type="ChEBI" id="CHEBI:58274"/>
        <dbReference type="ChEBI" id="CHEBI:456216"/>
        <dbReference type="EC" id="2.7.2.11"/>
    </reaction>
</comment>
<feature type="binding site" evidence="8">
    <location>
        <begin position="217"/>
        <end position="223"/>
    </location>
    <ligand>
        <name>ATP</name>
        <dbReference type="ChEBI" id="CHEBI:30616"/>
    </ligand>
</feature>
<feature type="domain" description="PUA" evidence="9">
    <location>
        <begin position="280"/>
        <end position="359"/>
    </location>
</feature>
<comment type="similarity">
    <text evidence="8">Belongs to the glutamate 5-kinase family.</text>
</comment>
<accession>A0A1G6QUZ2</accession>
<dbReference type="PIRSF" id="PIRSF000729">
    <property type="entry name" value="GK"/>
    <property type="match status" value="1"/>
</dbReference>
<dbReference type="UniPathway" id="UPA00098">
    <property type="reaction ID" value="UER00359"/>
</dbReference>
<dbReference type="Proteomes" id="UP000199416">
    <property type="component" value="Unassembled WGS sequence"/>
</dbReference>
<keyword evidence="7 8" id="KW-0067">ATP-binding</keyword>
<dbReference type="PROSITE" id="PS00902">
    <property type="entry name" value="GLUTAMATE_5_KINASE"/>
    <property type="match status" value="1"/>
</dbReference>
<dbReference type="PROSITE" id="PS50890">
    <property type="entry name" value="PUA"/>
    <property type="match status" value="1"/>
</dbReference>
<dbReference type="InterPro" id="IPR036974">
    <property type="entry name" value="PUA_sf"/>
</dbReference>
<dbReference type="STRING" id="1190417.SAMN05660690_3090"/>
<dbReference type="AlphaFoldDB" id="A0A1G6QUZ2"/>
<keyword evidence="6 8" id="KW-0418">Kinase</keyword>
<dbReference type="SMART" id="SM00359">
    <property type="entry name" value="PUA"/>
    <property type="match status" value="1"/>
</dbReference>
<keyword evidence="5 8" id="KW-0547">Nucleotide-binding</keyword>
<keyword evidence="4 8" id="KW-0808">Transferase</keyword>
<evidence type="ECO:0000256" key="6">
    <source>
        <dbReference type="ARBA" id="ARBA00022777"/>
    </source>
</evidence>
<dbReference type="EMBL" id="FMZF01000004">
    <property type="protein sequence ID" value="SDC95497.1"/>
    <property type="molecule type" value="Genomic_DNA"/>
</dbReference>
<dbReference type="Gene3D" id="2.30.130.10">
    <property type="entry name" value="PUA domain"/>
    <property type="match status" value="1"/>
</dbReference>
<dbReference type="Pfam" id="PF00696">
    <property type="entry name" value="AA_kinase"/>
    <property type="match status" value="1"/>
</dbReference>
<comment type="pathway">
    <text evidence="8">Amino-acid biosynthesis; L-proline biosynthesis; L-glutamate 5-semialdehyde from L-glutamate: step 1/2.</text>
</comment>
<dbReference type="InterPro" id="IPR001057">
    <property type="entry name" value="Glu/AcGlu_kinase"/>
</dbReference>
<dbReference type="CDD" id="cd21157">
    <property type="entry name" value="PUA_G5K"/>
    <property type="match status" value="1"/>
</dbReference>
<feature type="binding site" evidence="8">
    <location>
        <position position="16"/>
    </location>
    <ligand>
        <name>ATP</name>
        <dbReference type="ChEBI" id="CHEBI:30616"/>
    </ligand>
</feature>
<evidence type="ECO:0000256" key="4">
    <source>
        <dbReference type="ARBA" id="ARBA00022679"/>
    </source>
</evidence>
<reference evidence="11" key="1">
    <citation type="submission" date="2016-10" db="EMBL/GenBank/DDBJ databases">
        <authorList>
            <person name="Varghese N."/>
            <person name="Submissions S."/>
        </authorList>
    </citation>
    <scope>NUCLEOTIDE SEQUENCE [LARGE SCALE GENOMIC DNA]</scope>
    <source>
        <strain evidence="11">DSM 45421</strain>
    </source>
</reference>
<dbReference type="CDD" id="cd04242">
    <property type="entry name" value="AAK_G5K_ProB"/>
    <property type="match status" value="1"/>
</dbReference>
<protein>
    <recommendedName>
        <fullName evidence="8">Glutamate 5-kinase</fullName>
        <ecNumber evidence="8">2.7.2.11</ecNumber>
    </recommendedName>
    <alternativeName>
        <fullName evidence="8">Gamma-glutamyl kinase</fullName>
        <shortName evidence="8">GK</shortName>
    </alternativeName>
</protein>
<dbReference type="RefSeq" id="WP_091366842.1">
    <property type="nucleotide sequence ID" value="NZ_FMZF01000004.1"/>
</dbReference>
<keyword evidence="2 8" id="KW-0028">Amino-acid biosynthesis</keyword>
<dbReference type="EC" id="2.7.2.11" evidence="8"/>
<dbReference type="NCBIfam" id="TIGR01027">
    <property type="entry name" value="proB"/>
    <property type="match status" value="1"/>
</dbReference>
<evidence type="ECO:0000259" key="9">
    <source>
        <dbReference type="SMART" id="SM00359"/>
    </source>
</evidence>
<dbReference type="InterPro" id="IPR005715">
    <property type="entry name" value="Glu_5kinase/COase_Synthase"/>
</dbReference>
<dbReference type="GO" id="GO:0004349">
    <property type="term" value="F:glutamate 5-kinase activity"/>
    <property type="evidence" value="ECO:0007669"/>
    <property type="project" value="UniProtKB-UniRule"/>
</dbReference>
<dbReference type="GO" id="GO:0005524">
    <property type="term" value="F:ATP binding"/>
    <property type="evidence" value="ECO:0007669"/>
    <property type="project" value="UniProtKB-KW"/>
</dbReference>
<evidence type="ECO:0000313" key="11">
    <source>
        <dbReference type="Proteomes" id="UP000199416"/>
    </source>
</evidence>
<evidence type="ECO:0000256" key="3">
    <source>
        <dbReference type="ARBA" id="ARBA00022650"/>
    </source>
</evidence>
<dbReference type="InterPro" id="IPR011529">
    <property type="entry name" value="Glu_5kinase"/>
</dbReference>
<feature type="binding site" evidence="8">
    <location>
        <begin position="175"/>
        <end position="176"/>
    </location>
    <ligand>
        <name>ATP</name>
        <dbReference type="ChEBI" id="CHEBI:30616"/>
    </ligand>
</feature>
<dbReference type="SUPFAM" id="SSF88697">
    <property type="entry name" value="PUA domain-like"/>
    <property type="match status" value="1"/>
</dbReference>
<dbReference type="GO" id="GO:0005829">
    <property type="term" value="C:cytosol"/>
    <property type="evidence" value="ECO:0007669"/>
    <property type="project" value="TreeGrafter"/>
</dbReference>
<dbReference type="PANTHER" id="PTHR43654">
    <property type="entry name" value="GLUTAMATE 5-KINASE"/>
    <property type="match status" value="1"/>
</dbReference>
<evidence type="ECO:0000313" key="10">
    <source>
        <dbReference type="EMBL" id="SDC95497.1"/>
    </source>
</evidence>
<dbReference type="InterPro" id="IPR041739">
    <property type="entry name" value="G5K_ProB"/>
</dbReference>
<proteinExistence type="inferred from homology"/>
<name>A0A1G6QUZ2_9ACTN</name>
<dbReference type="PRINTS" id="PR00474">
    <property type="entry name" value="GLU5KINASE"/>
</dbReference>
<dbReference type="InterPro" id="IPR019797">
    <property type="entry name" value="Glutamate_5-kinase_CS"/>
</dbReference>
<keyword evidence="11" id="KW-1185">Reference proteome</keyword>
<dbReference type="InterPro" id="IPR001048">
    <property type="entry name" value="Asp/Glu/Uridylate_kinase"/>
</dbReference>
<keyword evidence="1 8" id="KW-0963">Cytoplasm</keyword>
<feature type="binding site" evidence="8">
    <location>
        <position position="56"/>
    </location>
    <ligand>
        <name>substrate</name>
    </ligand>
</feature>
<comment type="subcellular location">
    <subcellularLocation>
        <location evidence="8">Cytoplasm</location>
    </subcellularLocation>
</comment>
<feature type="binding site" evidence="8">
    <location>
        <position position="143"/>
    </location>
    <ligand>
        <name>substrate</name>
    </ligand>
</feature>
<gene>
    <name evidence="8" type="primary">proB</name>
    <name evidence="10" type="ORF">SAMN05660690_3090</name>
</gene>
<dbReference type="InterPro" id="IPR015947">
    <property type="entry name" value="PUA-like_sf"/>
</dbReference>
<dbReference type="HAMAP" id="MF_00456">
    <property type="entry name" value="ProB"/>
    <property type="match status" value="1"/>
</dbReference>
<sequence length="373" mass="38993">MTARPEVAAAGRVVVKVGSSSLTTLPGGLDAARLSALVDVLAGVRAQGREVVLVSSGAIAAGLAPLGVVGRPRDLATAQAAASVGQLRLVQTYADAFDRHGVTIGQVLLTADDLTRRSHYRNARQTLERLLTLGALPIVNENDTVATEEIRFGDNDRLAALVAHVARADALLLLSDVDGVYDGDPRQGPARLLDTVRDPADLGAVTLGTARRNGVGTGGMATKVEAALIAAHAGVPVVVTSTGQAAAALAGEAVGTRFAVMGPRPRTRQFWLRFATRPRGRLLLDDGAVRAVRERGASLLAAGITGVAGEFLADDPVELVGPDGVVVARGLVAYDARELPPLLGRRTAELEPEYRREIVHRDEMVLVRRPSLG</sequence>
<comment type="function">
    <text evidence="8">Catalyzes the transfer of a phosphate group to glutamate to form L-glutamate 5-phosphate.</text>
</comment>
<dbReference type="InterPro" id="IPR002478">
    <property type="entry name" value="PUA"/>
</dbReference>
<evidence type="ECO:0000256" key="1">
    <source>
        <dbReference type="ARBA" id="ARBA00022490"/>
    </source>
</evidence>